<name>A0ABQ0GHG1_9PEZI</name>
<dbReference type="RefSeq" id="XP_070918926.1">
    <property type="nucleotide sequence ID" value="XM_071062825.1"/>
</dbReference>
<gene>
    <name evidence="1" type="ORF">MFIFM68171_07405</name>
</gene>
<evidence type="ECO:0008006" key="3">
    <source>
        <dbReference type="Google" id="ProtNLM"/>
    </source>
</evidence>
<evidence type="ECO:0000313" key="1">
    <source>
        <dbReference type="EMBL" id="GAB1317195.1"/>
    </source>
</evidence>
<dbReference type="GeneID" id="98178148"/>
<protein>
    <recommendedName>
        <fullName evidence="3">VWFD domain-containing protein</fullName>
    </recommendedName>
</protein>
<evidence type="ECO:0000313" key="2">
    <source>
        <dbReference type="Proteomes" id="UP001628179"/>
    </source>
</evidence>
<keyword evidence="2" id="KW-1185">Reference proteome</keyword>
<accession>A0ABQ0GHG1</accession>
<dbReference type="InterPro" id="IPR036444">
    <property type="entry name" value="PLipase_A2_dom_sf"/>
</dbReference>
<dbReference type="SUPFAM" id="SSF48619">
    <property type="entry name" value="Phospholipase A2, PLA2"/>
    <property type="match status" value="1"/>
</dbReference>
<dbReference type="Proteomes" id="UP001628179">
    <property type="component" value="Unassembled WGS sequence"/>
</dbReference>
<proteinExistence type="predicted"/>
<sequence length="468" mass="49275">MSSRPRTRTVTVTSDTATPSTTYTGLGYQPTLPASYANCDFDPVNGGEFGLLTPNGLSIVNQDGKAVEATDPDAVIPQFVYSHPPAAPDGVYDIVIPGASPLYLAVFKSGEVRFVGTSSNGQTYISEPSGGEYMTSIWSVRCNGLTTAGIIGNVEFQFTVRDNGDITVATAFPTRKLRKVRDIPVPEGFFVTPKKVVTPPGSKCPSPVQHATTRDPPVPLTSNGCGPADWRGYFVPNLEFEEACNFHDVCWSICSETMASCNTEFLNRMLAICAREHDAGSRILAACNNIARFYHSKVSGPAGAEVYTGAVQRYCECVCDDTNLTACGDQCVDTKTDPDNCGACNFQCPSRGCTNGACSFNSCTGQTCSTFGPCGPGGSCVCAPVTGGEGFCVDGTTPCSGLADCATSASCPLGSVCAVGTCCGRNVCITTDQCGGFNSNSPRWIFSGKRDWVGPTVGHEAVYVDEEN</sequence>
<comment type="caution">
    <text evidence="1">The sequence shown here is derived from an EMBL/GenBank/DDBJ whole genome shotgun (WGS) entry which is preliminary data.</text>
</comment>
<organism evidence="1 2">
    <name type="scientific">Madurella fahalii</name>
    <dbReference type="NCBI Taxonomy" id="1157608"/>
    <lineage>
        <taxon>Eukaryota</taxon>
        <taxon>Fungi</taxon>
        <taxon>Dikarya</taxon>
        <taxon>Ascomycota</taxon>
        <taxon>Pezizomycotina</taxon>
        <taxon>Sordariomycetes</taxon>
        <taxon>Sordariomycetidae</taxon>
        <taxon>Sordariales</taxon>
        <taxon>Sordariales incertae sedis</taxon>
        <taxon>Madurella</taxon>
    </lineage>
</organism>
<reference evidence="1 2" key="1">
    <citation type="submission" date="2024-09" db="EMBL/GenBank/DDBJ databases">
        <title>Itraconazole resistance in Madurella fahalii resulting from another homologue of gene encoding cytochrome P450 14-alpha sterol demethylase (CYP51).</title>
        <authorList>
            <person name="Yoshioka I."/>
            <person name="Fahal A.H."/>
            <person name="Kaneko S."/>
            <person name="Yaguchi T."/>
        </authorList>
    </citation>
    <scope>NUCLEOTIDE SEQUENCE [LARGE SCALE GENOMIC DNA]</scope>
    <source>
        <strain evidence="1 2">IFM 68171</strain>
    </source>
</reference>
<dbReference type="Gene3D" id="1.20.90.10">
    <property type="entry name" value="Phospholipase A2 domain"/>
    <property type="match status" value="1"/>
</dbReference>
<dbReference type="EMBL" id="BAAFSV010000004">
    <property type="protein sequence ID" value="GAB1317195.1"/>
    <property type="molecule type" value="Genomic_DNA"/>
</dbReference>